<evidence type="ECO:0000256" key="1">
    <source>
        <dbReference type="SAM" id="MobiDB-lite"/>
    </source>
</evidence>
<evidence type="ECO:0000313" key="3">
    <source>
        <dbReference type="EMBL" id="MEG9475153.1"/>
    </source>
</evidence>
<dbReference type="RefSeq" id="WP_334253698.1">
    <property type="nucleotide sequence ID" value="NZ_JBAJJM010000003.1"/>
</dbReference>
<dbReference type="Pfam" id="PF08794">
    <property type="entry name" value="FHBP_C"/>
    <property type="match status" value="1"/>
</dbReference>
<name>A0ABU7ZEK1_9PAST</name>
<evidence type="ECO:0000259" key="2">
    <source>
        <dbReference type="Pfam" id="PF08794"/>
    </source>
</evidence>
<keyword evidence="4" id="KW-1185">Reference proteome</keyword>
<comment type="caution">
    <text evidence="3">The sequence shown here is derived from an EMBL/GenBank/DDBJ whole genome shotgun (WGS) entry which is preliminary data.</text>
</comment>
<accession>A0ABU7ZEK1</accession>
<dbReference type="Proteomes" id="UP001432017">
    <property type="component" value="Unassembled WGS sequence"/>
</dbReference>
<dbReference type="InterPro" id="IPR011250">
    <property type="entry name" value="OMP/PagP_B-barrel"/>
</dbReference>
<dbReference type="InterPro" id="IPR014902">
    <property type="entry name" value="FHBP-like_C"/>
</dbReference>
<reference evidence="3" key="1">
    <citation type="submission" date="2023-12" db="EMBL/GenBank/DDBJ databases">
        <title>Mannheima indologenes sp. nov. proposed for Clade V organisms of Mannheimia.</title>
        <authorList>
            <person name="Christensen H."/>
        </authorList>
    </citation>
    <scope>NUCLEOTIDE SEQUENCE</scope>
    <source>
        <strain evidence="3">M14.4</strain>
    </source>
</reference>
<feature type="domain" description="Factor H binding protein-like C-terminal" evidence="2">
    <location>
        <begin position="124"/>
        <end position="221"/>
    </location>
</feature>
<dbReference type="EMBL" id="JBAJJM010000003">
    <property type="protein sequence ID" value="MEG9475153.1"/>
    <property type="molecule type" value="Genomic_DNA"/>
</dbReference>
<gene>
    <name evidence="3" type="ORF">V6W77_02565</name>
</gene>
<protein>
    <submittedName>
        <fullName evidence="3">Factor H binding protein domain-containing protein</fullName>
    </submittedName>
</protein>
<organism evidence="3 4">
    <name type="scientific">Mannheimia indoligenes</name>
    <dbReference type="NCBI Taxonomy" id="3103145"/>
    <lineage>
        <taxon>Bacteria</taxon>
        <taxon>Pseudomonadati</taxon>
        <taxon>Pseudomonadota</taxon>
        <taxon>Gammaproteobacteria</taxon>
        <taxon>Pasteurellales</taxon>
        <taxon>Pasteurellaceae</taxon>
        <taxon>Mannheimia</taxon>
    </lineage>
</organism>
<dbReference type="SUPFAM" id="SSF56925">
    <property type="entry name" value="OMPA-like"/>
    <property type="match status" value="1"/>
</dbReference>
<dbReference type="Gene3D" id="2.40.160.90">
    <property type="match status" value="1"/>
</dbReference>
<feature type="region of interest" description="Disordered" evidence="1">
    <location>
        <begin position="1"/>
        <end position="53"/>
    </location>
</feature>
<proteinExistence type="predicted"/>
<sequence>AEKAKTEAERLAQEKAEKAKAEAERLAKEAEKAKMEAERLAKEKAEKEKTEEQKIIDAKGGIDNKPIGLSEIPVIKEDGGKKETYGSLYNQKYSVVKAQMVRTGENLSNMNSSVEVKGLKTTEEQLPKEGSAVYNGKIFSPEGIQGPSGGDLVYNVNFTNRIGSGKVDNMQGTHIELKQGNINNGTIVSTAERYNNGSLITNGEYQVEFFGPKAEEIGGKIEFKDDIGTTEKFGISGTKAN</sequence>
<feature type="non-terminal residue" evidence="3">
    <location>
        <position position="1"/>
    </location>
</feature>
<evidence type="ECO:0000313" key="4">
    <source>
        <dbReference type="Proteomes" id="UP001432017"/>
    </source>
</evidence>